<gene>
    <name evidence="5" type="ORF">IAB12_00860</name>
</gene>
<organism evidence="5 6">
    <name type="scientific">Candidatus Ornithospirochaeta avicola</name>
    <dbReference type="NCBI Taxonomy" id="2840896"/>
    <lineage>
        <taxon>Bacteria</taxon>
        <taxon>Pseudomonadati</taxon>
        <taxon>Spirochaetota</taxon>
        <taxon>Spirochaetia</taxon>
        <taxon>Spirochaetales</taxon>
        <taxon>Spirochaetaceae</taxon>
        <taxon>Spirochaetaceae incertae sedis</taxon>
        <taxon>Candidatus Ornithospirochaeta</taxon>
    </lineage>
</organism>
<dbReference type="GO" id="GO:0000455">
    <property type="term" value="P:enzyme-directed rRNA pseudouridine synthesis"/>
    <property type="evidence" value="ECO:0007669"/>
    <property type="project" value="TreeGrafter"/>
</dbReference>
<evidence type="ECO:0000256" key="3">
    <source>
        <dbReference type="RuleBase" id="RU362028"/>
    </source>
</evidence>
<dbReference type="SUPFAM" id="SSF55120">
    <property type="entry name" value="Pseudouridine synthase"/>
    <property type="match status" value="1"/>
</dbReference>
<dbReference type="GO" id="GO:0140098">
    <property type="term" value="F:catalytic activity, acting on RNA"/>
    <property type="evidence" value="ECO:0007669"/>
    <property type="project" value="UniProtKB-ARBA"/>
</dbReference>
<dbReference type="GO" id="GO:0009982">
    <property type="term" value="F:pseudouridine synthase activity"/>
    <property type="evidence" value="ECO:0007669"/>
    <property type="project" value="InterPro"/>
</dbReference>
<dbReference type="Gene3D" id="3.30.2350.10">
    <property type="entry name" value="Pseudouridine synthase"/>
    <property type="match status" value="1"/>
</dbReference>
<comment type="catalytic activity">
    <reaction evidence="3">
        <text>a uridine in RNA = a pseudouridine in RNA</text>
        <dbReference type="Rhea" id="RHEA:48348"/>
        <dbReference type="Rhea" id="RHEA-COMP:12068"/>
        <dbReference type="Rhea" id="RHEA-COMP:12069"/>
        <dbReference type="ChEBI" id="CHEBI:65314"/>
        <dbReference type="ChEBI" id="CHEBI:65315"/>
    </reaction>
</comment>
<evidence type="ECO:0000313" key="5">
    <source>
        <dbReference type="EMBL" id="HIV98314.1"/>
    </source>
</evidence>
<proteinExistence type="inferred from homology"/>
<comment type="caution">
    <text evidence="5">The sequence shown here is derived from an EMBL/GenBank/DDBJ whole genome shotgun (WGS) entry which is preliminary data.</text>
</comment>
<evidence type="ECO:0000256" key="1">
    <source>
        <dbReference type="ARBA" id="ARBA00010876"/>
    </source>
</evidence>
<dbReference type="InterPro" id="IPR020103">
    <property type="entry name" value="PsdUridine_synth_cat_dom_sf"/>
</dbReference>
<sequence>MIRKEKESFVSSLSGRVDKVANIERNIARSVFSRKDTVIKVNKNDVKKSYIVSPGDEISVEYSTEFFSGLVAEDIPLNVIYEDSDILVIDKEEKMVVHPAHGNWDGTLVNALISRYGKDFSSSDNLRPGIVHRLDKDTSGTLVIAKNSESLKDLSAQFKEHSNRKYYLAIVDGVLESDIGVIEKNIRRNNRARKTFETCSGPDGRPAKTSYVVLDRNSTMTLVLVRIYTGRTHQIRVHMKSIFHPVKGDVLYNRKAREGDQMMLHSYFLEIKHPKSGEMMSFKSSFPLRFKNFFPSQESLEEKALKIIEKNII</sequence>
<keyword evidence="3" id="KW-0413">Isomerase</keyword>
<evidence type="ECO:0000256" key="2">
    <source>
        <dbReference type="PIRSR" id="PIRSR606225-1"/>
    </source>
</evidence>
<evidence type="ECO:0000313" key="6">
    <source>
        <dbReference type="Proteomes" id="UP000823936"/>
    </source>
</evidence>
<dbReference type="InterPro" id="IPR006225">
    <property type="entry name" value="PsdUridine_synth_RluC/D"/>
</dbReference>
<dbReference type="InterPro" id="IPR050188">
    <property type="entry name" value="RluA_PseudoU_synthase"/>
</dbReference>
<evidence type="ECO:0000259" key="4">
    <source>
        <dbReference type="Pfam" id="PF00849"/>
    </source>
</evidence>
<dbReference type="InterPro" id="IPR006145">
    <property type="entry name" value="PsdUridine_synth_RsuA/RluA"/>
</dbReference>
<reference evidence="5" key="2">
    <citation type="submission" date="2021-04" db="EMBL/GenBank/DDBJ databases">
        <authorList>
            <person name="Gilroy R."/>
        </authorList>
    </citation>
    <scope>NUCLEOTIDE SEQUENCE</scope>
    <source>
        <strain evidence="5">Gambia11-129</strain>
    </source>
</reference>
<dbReference type="Proteomes" id="UP000823936">
    <property type="component" value="Unassembled WGS sequence"/>
</dbReference>
<feature type="domain" description="Pseudouridine synthase RsuA/RluA-like" evidence="4">
    <location>
        <begin position="85"/>
        <end position="240"/>
    </location>
</feature>
<dbReference type="AlphaFoldDB" id="A0A9D1PRL4"/>
<comment type="similarity">
    <text evidence="1 3">Belongs to the pseudouridine synthase RluA family.</text>
</comment>
<name>A0A9D1PRL4_9SPIO</name>
<dbReference type="Pfam" id="PF00849">
    <property type="entry name" value="PseudoU_synth_2"/>
    <property type="match status" value="1"/>
</dbReference>
<dbReference type="CDD" id="cd02869">
    <property type="entry name" value="PseudoU_synth_RluA_like"/>
    <property type="match status" value="1"/>
</dbReference>
<dbReference type="EC" id="5.4.99.-" evidence="3"/>
<dbReference type="EMBL" id="DXHU01000005">
    <property type="protein sequence ID" value="HIV98314.1"/>
    <property type="molecule type" value="Genomic_DNA"/>
</dbReference>
<protein>
    <recommendedName>
        <fullName evidence="3">Pseudouridine synthase</fullName>
        <ecNumber evidence="3">5.4.99.-</ecNumber>
    </recommendedName>
</protein>
<feature type="active site" evidence="2">
    <location>
        <position position="135"/>
    </location>
</feature>
<comment type="function">
    <text evidence="3">Responsible for synthesis of pseudouridine from uracil.</text>
</comment>
<accession>A0A9D1PRL4</accession>
<dbReference type="NCBIfam" id="TIGR00005">
    <property type="entry name" value="rluA_subfam"/>
    <property type="match status" value="1"/>
</dbReference>
<reference evidence="5" key="1">
    <citation type="journal article" date="2021" name="PeerJ">
        <title>Extensive microbial diversity within the chicken gut microbiome revealed by metagenomics and culture.</title>
        <authorList>
            <person name="Gilroy R."/>
            <person name="Ravi A."/>
            <person name="Getino M."/>
            <person name="Pursley I."/>
            <person name="Horton D.L."/>
            <person name="Alikhan N.F."/>
            <person name="Baker D."/>
            <person name="Gharbi K."/>
            <person name="Hall N."/>
            <person name="Watson M."/>
            <person name="Adriaenssens E.M."/>
            <person name="Foster-Nyarko E."/>
            <person name="Jarju S."/>
            <person name="Secka A."/>
            <person name="Antonio M."/>
            <person name="Oren A."/>
            <person name="Chaudhuri R.R."/>
            <person name="La Ragione R."/>
            <person name="Hildebrand F."/>
            <person name="Pallen M.J."/>
        </authorList>
    </citation>
    <scope>NUCLEOTIDE SEQUENCE</scope>
    <source>
        <strain evidence="5">Gambia11-129</strain>
    </source>
</reference>
<dbReference type="PANTHER" id="PTHR21600:SF87">
    <property type="entry name" value="RNA PSEUDOURIDYLATE SYNTHASE DOMAIN-CONTAINING PROTEIN 1"/>
    <property type="match status" value="1"/>
</dbReference>
<dbReference type="GO" id="GO:0003723">
    <property type="term" value="F:RNA binding"/>
    <property type="evidence" value="ECO:0007669"/>
    <property type="project" value="InterPro"/>
</dbReference>
<dbReference type="PANTHER" id="PTHR21600">
    <property type="entry name" value="MITOCHONDRIAL RNA PSEUDOURIDINE SYNTHASE"/>
    <property type="match status" value="1"/>
</dbReference>